<dbReference type="EMBL" id="JBJKTR010000015">
    <property type="protein sequence ID" value="KAL3340970.1"/>
    <property type="molecule type" value="Genomic_DNA"/>
</dbReference>
<feature type="non-terminal residue" evidence="1">
    <location>
        <position position="1"/>
    </location>
</feature>
<sequence length="120" mass="13839">QNAGNKQNTKYINQYSWYRKRLQVLYKCRKQIQKEIKSLYKCRKQIQKSSSNYISTENRYNSGKNINSRSTLPLPIYVKIVRSTSSATCSIENLLHLGPLICTIAEKFGYFCAIATTACI</sequence>
<evidence type="ECO:0000313" key="2">
    <source>
        <dbReference type="EMBL" id="KAL3340970.1"/>
    </source>
</evidence>
<evidence type="ECO:0000313" key="1">
    <source>
        <dbReference type="EMBL" id="KAL3340967.1"/>
    </source>
</evidence>
<name>A0ABD2SA37_9SOLN</name>
<dbReference type="EMBL" id="JBJKTR010000015">
    <property type="protein sequence ID" value="KAL3340967.1"/>
    <property type="molecule type" value="Genomic_DNA"/>
</dbReference>
<gene>
    <name evidence="1" type="ORF">AABB24_025496</name>
    <name evidence="2" type="ORF">AABB24_025499</name>
</gene>
<protein>
    <submittedName>
        <fullName evidence="1">Uncharacterized protein</fullName>
    </submittedName>
</protein>
<dbReference type="Proteomes" id="UP001627284">
    <property type="component" value="Unassembled WGS sequence"/>
</dbReference>
<evidence type="ECO:0000313" key="3">
    <source>
        <dbReference type="Proteomes" id="UP001627284"/>
    </source>
</evidence>
<dbReference type="AlphaFoldDB" id="A0ABD2SA37"/>
<keyword evidence="3" id="KW-1185">Reference proteome</keyword>
<reference evidence="1 3" key="1">
    <citation type="submission" date="2024-05" db="EMBL/GenBank/DDBJ databases">
        <title>De novo assembly of an allotetraploid wild potato.</title>
        <authorList>
            <person name="Hosaka A.J."/>
        </authorList>
    </citation>
    <scope>NUCLEOTIDE SEQUENCE [LARGE SCALE GENOMIC DNA]</scope>
    <source>
        <tissue evidence="1">Young leaves</tissue>
    </source>
</reference>
<comment type="caution">
    <text evidence="1">The sequence shown here is derived from an EMBL/GenBank/DDBJ whole genome shotgun (WGS) entry which is preliminary data.</text>
</comment>
<accession>A0ABD2SA37</accession>
<proteinExistence type="predicted"/>
<organism evidence="1 3">
    <name type="scientific">Solanum stoloniferum</name>
    <dbReference type="NCBI Taxonomy" id="62892"/>
    <lineage>
        <taxon>Eukaryota</taxon>
        <taxon>Viridiplantae</taxon>
        <taxon>Streptophyta</taxon>
        <taxon>Embryophyta</taxon>
        <taxon>Tracheophyta</taxon>
        <taxon>Spermatophyta</taxon>
        <taxon>Magnoliopsida</taxon>
        <taxon>eudicotyledons</taxon>
        <taxon>Gunneridae</taxon>
        <taxon>Pentapetalae</taxon>
        <taxon>asterids</taxon>
        <taxon>lamiids</taxon>
        <taxon>Solanales</taxon>
        <taxon>Solanaceae</taxon>
        <taxon>Solanoideae</taxon>
        <taxon>Solaneae</taxon>
        <taxon>Solanum</taxon>
    </lineage>
</organism>